<gene>
    <name evidence="2" type="ORF">HNR70_000216</name>
</gene>
<dbReference type="AlphaFoldDB" id="A0A841A8Y9"/>
<proteinExistence type="predicted"/>
<name>A0A841A8Y9_9MICO</name>
<dbReference type="EMBL" id="JACHLZ010000001">
    <property type="protein sequence ID" value="MBB5830403.1"/>
    <property type="molecule type" value="Genomic_DNA"/>
</dbReference>
<keyword evidence="3" id="KW-1185">Reference proteome</keyword>
<evidence type="ECO:0008006" key="4">
    <source>
        <dbReference type="Google" id="ProtNLM"/>
    </source>
</evidence>
<organism evidence="2 3">
    <name type="scientific">Brachybacterium aquaticum</name>
    <dbReference type="NCBI Taxonomy" id="1432564"/>
    <lineage>
        <taxon>Bacteria</taxon>
        <taxon>Bacillati</taxon>
        <taxon>Actinomycetota</taxon>
        <taxon>Actinomycetes</taxon>
        <taxon>Micrococcales</taxon>
        <taxon>Dermabacteraceae</taxon>
        <taxon>Brachybacterium</taxon>
    </lineage>
</organism>
<dbReference type="InterPro" id="IPR021391">
    <property type="entry name" value="DUF3027"/>
</dbReference>
<evidence type="ECO:0000256" key="1">
    <source>
        <dbReference type="SAM" id="MobiDB-lite"/>
    </source>
</evidence>
<feature type="region of interest" description="Disordered" evidence="1">
    <location>
        <begin position="162"/>
        <end position="187"/>
    </location>
</feature>
<dbReference type="RefSeq" id="WP_184324025.1">
    <property type="nucleotide sequence ID" value="NZ_JACHLZ010000001.1"/>
</dbReference>
<reference evidence="2 3" key="1">
    <citation type="submission" date="2020-08" db="EMBL/GenBank/DDBJ databases">
        <title>Sequencing the genomes of 1000 actinobacteria strains.</title>
        <authorList>
            <person name="Klenk H.-P."/>
        </authorList>
    </citation>
    <scope>NUCLEOTIDE SEQUENCE [LARGE SCALE GENOMIC DNA]</scope>
    <source>
        <strain evidence="2 3">DSM 28796</strain>
    </source>
</reference>
<evidence type="ECO:0000313" key="2">
    <source>
        <dbReference type="EMBL" id="MBB5830403.1"/>
    </source>
</evidence>
<dbReference type="Pfam" id="PF11228">
    <property type="entry name" value="DUF3027"/>
    <property type="match status" value="1"/>
</dbReference>
<feature type="compositionally biased region" description="Acidic residues" evidence="1">
    <location>
        <begin position="345"/>
        <end position="354"/>
    </location>
</feature>
<protein>
    <recommendedName>
        <fullName evidence="4">DUF3027 domain-containing protein</fullName>
    </recommendedName>
</protein>
<feature type="region of interest" description="Disordered" evidence="1">
    <location>
        <begin position="263"/>
        <end position="354"/>
    </location>
</feature>
<evidence type="ECO:0000313" key="3">
    <source>
        <dbReference type="Proteomes" id="UP000588158"/>
    </source>
</evidence>
<accession>A0A841A8Y9</accession>
<dbReference type="Proteomes" id="UP000588158">
    <property type="component" value="Unassembled WGS sequence"/>
</dbReference>
<sequence length="354" mass="38097">MTSPTTAPRRRTAKPKLDAVSAAAVDLAREALEEVTEPGQVGEHLRVEASGERLVTHVFECTMPGYRGWSWVVVLTRASRAKAPTVAESALLPGEEAILAPEWEPWSERLKPEDVGADDLLPYREQDERLEQGYESTGEEDEDRVAQWELGLGRARVLSPEGRSEAAERWQSGEFGPRQTSGRGRKGTVAANCTSCGFLMKLSGSLRGEFGVCTNEWSPADGRVVHLNYGCGAHSETGQEDGEKEIPRATGVIVDELDVEVEANEAPEAPAEEQPSAEEHADEPAEEQATEQSDEPAEEQASADEQVAEAPVAETPAEEPVAEAPAEDAAPILEIPEVEPAAESPSDEAPTDQA</sequence>
<feature type="compositionally biased region" description="Acidic residues" evidence="1">
    <location>
        <begin position="284"/>
        <end position="302"/>
    </location>
</feature>
<comment type="caution">
    <text evidence="2">The sequence shown here is derived from an EMBL/GenBank/DDBJ whole genome shotgun (WGS) entry which is preliminary data.</text>
</comment>
<feature type="compositionally biased region" description="Low complexity" evidence="1">
    <location>
        <begin position="322"/>
        <end position="335"/>
    </location>
</feature>